<keyword evidence="4" id="KW-0408">Iron</keyword>
<evidence type="ECO:0000256" key="5">
    <source>
        <dbReference type="ARBA" id="ARBA00023014"/>
    </source>
</evidence>
<evidence type="ECO:0000256" key="1">
    <source>
        <dbReference type="ARBA" id="ARBA00001966"/>
    </source>
</evidence>
<comment type="cofactor">
    <cofactor evidence="1">
        <name>[4Fe-4S] cluster</name>
        <dbReference type="ChEBI" id="CHEBI:49883"/>
    </cofactor>
</comment>
<evidence type="ECO:0000256" key="3">
    <source>
        <dbReference type="ARBA" id="ARBA00022723"/>
    </source>
</evidence>
<dbReference type="PANTHER" id="PTHR43273">
    <property type="entry name" value="ANAEROBIC SULFATASE-MATURATING ENZYME HOMOLOG ASLB-RELATED"/>
    <property type="match status" value="1"/>
</dbReference>
<dbReference type="PANTHER" id="PTHR43273:SF3">
    <property type="entry name" value="ANAEROBIC SULFATASE-MATURATING ENZYME HOMOLOG ASLB-RELATED"/>
    <property type="match status" value="1"/>
</dbReference>
<gene>
    <name evidence="8" type="ORF">UFOVP32_23</name>
    <name evidence="9" type="ORF">UFOVP50_53</name>
</gene>
<dbReference type="SFLD" id="SFLDG01067">
    <property type="entry name" value="SPASM/twitch_domain_containing"/>
    <property type="match status" value="1"/>
</dbReference>
<dbReference type="InterPro" id="IPR023867">
    <property type="entry name" value="Sulphatase_maturase_rSAM"/>
</dbReference>
<dbReference type="SUPFAM" id="SSF102114">
    <property type="entry name" value="Radical SAM enzymes"/>
    <property type="match status" value="1"/>
</dbReference>
<dbReference type="InterPro" id="IPR007197">
    <property type="entry name" value="rSAM"/>
</dbReference>
<protein>
    <submittedName>
        <fullName evidence="8">Sulfatase_rSAM, anaerobic sulfatase maturase</fullName>
    </submittedName>
</protein>
<evidence type="ECO:0000259" key="7">
    <source>
        <dbReference type="Pfam" id="PF04055"/>
    </source>
</evidence>
<accession>A0A6J5KMA5</accession>
<evidence type="ECO:0000256" key="6">
    <source>
        <dbReference type="ARBA" id="ARBA00023601"/>
    </source>
</evidence>
<keyword evidence="3" id="KW-0479">Metal-binding</keyword>
<dbReference type="EMBL" id="LR796160">
    <property type="protein sequence ID" value="CAB4122443.1"/>
    <property type="molecule type" value="Genomic_DNA"/>
</dbReference>
<dbReference type="InterPro" id="IPR023885">
    <property type="entry name" value="4Fe4S-binding_SPASM_dom"/>
</dbReference>
<organism evidence="8">
    <name type="scientific">uncultured Caudovirales phage</name>
    <dbReference type="NCBI Taxonomy" id="2100421"/>
    <lineage>
        <taxon>Viruses</taxon>
        <taxon>Duplodnaviria</taxon>
        <taxon>Heunggongvirae</taxon>
        <taxon>Uroviricota</taxon>
        <taxon>Caudoviricetes</taxon>
        <taxon>Peduoviridae</taxon>
        <taxon>Maltschvirus</taxon>
        <taxon>Maltschvirus maltsch</taxon>
    </lineage>
</organism>
<evidence type="ECO:0000313" key="9">
    <source>
        <dbReference type="EMBL" id="CAB4123741.1"/>
    </source>
</evidence>
<dbReference type="InterPro" id="IPR013785">
    <property type="entry name" value="Aldolase_TIM"/>
</dbReference>
<feature type="domain" description="Radical SAM core" evidence="7">
    <location>
        <begin position="68"/>
        <end position="179"/>
    </location>
</feature>
<dbReference type="PROSITE" id="PS51257">
    <property type="entry name" value="PROKAR_LIPOPROTEIN"/>
    <property type="match status" value="1"/>
</dbReference>
<reference evidence="8" key="1">
    <citation type="submission" date="2020-04" db="EMBL/GenBank/DDBJ databases">
        <authorList>
            <person name="Chiriac C."/>
            <person name="Salcher M."/>
            <person name="Ghai R."/>
            <person name="Kavagutti S V."/>
        </authorList>
    </citation>
    <scope>NUCLEOTIDE SEQUENCE</scope>
</reference>
<evidence type="ECO:0000313" key="8">
    <source>
        <dbReference type="EMBL" id="CAB4122443.1"/>
    </source>
</evidence>
<dbReference type="NCBIfam" id="TIGR04085">
    <property type="entry name" value="rSAM_more_4Fe4S"/>
    <property type="match status" value="1"/>
</dbReference>
<keyword evidence="5" id="KW-0411">Iron-sulfur</keyword>
<dbReference type="InterPro" id="IPR058240">
    <property type="entry name" value="rSAM_sf"/>
</dbReference>
<sequence length="447" mass="49788">MFELVLRGPKGTKRSLNYNPMTSACVWTDTGEPIAEVKTKAWKEVFPVSPQNPAGKTRKAKKVKIQLGLKCNYSCSYCNQRSQPQDMQANPKQVERFLAKLPSWLDLGSGEQVRIEFWGGEPFVYWRTLKPLAEGIRALYPKAEFTVITNASLLDQEKVDWLYALGFRVGISHDGPAYEAGRGADPLCNDEQRKWIKYLFDRMSPEGRLSFNAVLSLQNLSLDAVRAYIGKKLDVSKTSIVLSTEEVLLPYDEMAADLSLNLDSEAASVRDTVFMEAITGATADISSVVNKIEDFFRSVTEGRPAHALGQKCGMDREDNLALDLNGNVMTCQNTSALTKHRIGHMDAFDHIKLTTAHHWSVRAECVKCPVLQLCRGSCLFLEGELWEKACDNSFNYNLGLLAASLFIGTGLVLVEINGKEIRAPGIVSIPVIDADLFEIQIQKEFHA</sequence>
<dbReference type="SFLD" id="SFLDS00029">
    <property type="entry name" value="Radical_SAM"/>
    <property type="match status" value="1"/>
</dbReference>
<comment type="similarity">
    <text evidence="6">Belongs to the radical SAM superfamily. Anaerobic sulfatase-maturating enzyme family.</text>
</comment>
<dbReference type="GO" id="GO:0016491">
    <property type="term" value="F:oxidoreductase activity"/>
    <property type="evidence" value="ECO:0007669"/>
    <property type="project" value="InterPro"/>
</dbReference>
<dbReference type="GO" id="GO:0046872">
    <property type="term" value="F:metal ion binding"/>
    <property type="evidence" value="ECO:0007669"/>
    <property type="project" value="UniProtKB-KW"/>
</dbReference>
<dbReference type="CDD" id="cd01335">
    <property type="entry name" value="Radical_SAM"/>
    <property type="match status" value="1"/>
</dbReference>
<proteinExistence type="inferred from homology"/>
<dbReference type="Pfam" id="PF04055">
    <property type="entry name" value="Radical_SAM"/>
    <property type="match status" value="1"/>
</dbReference>
<evidence type="ECO:0000256" key="4">
    <source>
        <dbReference type="ARBA" id="ARBA00023004"/>
    </source>
</evidence>
<name>A0A6J5KMA5_9CAUD</name>
<keyword evidence="2" id="KW-0949">S-adenosyl-L-methionine</keyword>
<dbReference type="Gene3D" id="3.20.20.70">
    <property type="entry name" value="Aldolase class I"/>
    <property type="match status" value="1"/>
</dbReference>
<dbReference type="GO" id="GO:0051536">
    <property type="term" value="F:iron-sulfur cluster binding"/>
    <property type="evidence" value="ECO:0007669"/>
    <property type="project" value="UniProtKB-KW"/>
</dbReference>
<evidence type="ECO:0000256" key="2">
    <source>
        <dbReference type="ARBA" id="ARBA00022691"/>
    </source>
</evidence>
<dbReference type="EMBL" id="LR796173">
    <property type="protein sequence ID" value="CAB4123741.1"/>
    <property type="molecule type" value="Genomic_DNA"/>
</dbReference>